<gene>
    <name evidence="2" type="ORF">J2X07_003956</name>
</gene>
<dbReference type="InterPro" id="IPR036291">
    <property type="entry name" value="NAD(P)-bd_dom_sf"/>
</dbReference>
<dbReference type="Pfam" id="PF13460">
    <property type="entry name" value="NAD_binding_10"/>
    <property type="match status" value="1"/>
</dbReference>
<protein>
    <submittedName>
        <fullName evidence="2">Uncharacterized protein YbjT (DUF2867 family)</fullName>
    </submittedName>
</protein>
<keyword evidence="3" id="KW-1185">Reference proteome</keyword>
<dbReference type="RefSeq" id="WP_310262751.1">
    <property type="nucleotide sequence ID" value="NZ_JAVDWA010000013.1"/>
</dbReference>
<dbReference type="SUPFAM" id="SSF51735">
    <property type="entry name" value="NAD(P)-binding Rossmann-fold domains"/>
    <property type="match status" value="1"/>
</dbReference>
<sequence length="205" mass="22400">MKVAVVGASESVGEHVLMELKKKEYETVAVISENNRKPDMEKLGAAQVAVSIDHDFYDVFSGCDAVIYISGSSHKAGGNKSVLIDHDEVIKSINEAKNHGIDRFILMSAIRAHEQEDSDSRTIGDKHEADELLQQEHLNYTIVRPSHLVDKSGIGTIQTGKGLSTDGEISKEDVAAVLVEVLNNESAFYKTFEITAGETPIKEAF</sequence>
<dbReference type="Gene3D" id="3.40.50.720">
    <property type="entry name" value="NAD(P)-binding Rossmann-like Domain"/>
    <property type="match status" value="1"/>
</dbReference>
<dbReference type="PANTHER" id="PTHR15020:SF50">
    <property type="entry name" value="UPF0659 PROTEIN YMR090W"/>
    <property type="match status" value="1"/>
</dbReference>
<evidence type="ECO:0000259" key="1">
    <source>
        <dbReference type="Pfam" id="PF13460"/>
    </source>
</evidence>
<evidence type="ECO:0000313" key="2">
    <source>
        <dbReference type="EMBL" id="MDR7074941.1"/>
    </source>
</evidence>
<dbReference type="Proteomes" id="UP001258181">
    <property type="component" value="Unassembled WGS sequence"/>
</dbReference>
<dbReference type="PANTHER" id="PTHR15020">
    <property type="entry name" value="FLAVIN REDUCTASE-RELATED"/>
    <property type="match status" value="1"/>
</dbReference>
<name>A0ABU1U683_9BACL</name>
<comment type="caution">
    <text evidence="2">The sequence shown here is derived from an EMBL/GenBank/DDBJ whole genome shotgun (WGS) entry which is preliminary data.</text>
</comment>
<dbReference type="InterPro" id="IPR016040">
    <property type="entry name" value="NAD(P)-bd_dom"/>
</dbReference>
<dbReference type="EMBL" id="JAVDWA010000013">
    <property type="protein sequence ID" value="MDR7074941.1"/>
    <property type="molecule type" value="Genomic_DNA"/>
</dbReference>
<evidence type="ECO:0000313" key="3">
    <source>
        <dbReference type="Proteomes" id="UP001258181"/>
    </source>
</evidence>
<proteinExistence type="predicted"/>
<accession>A0ABU1U683</accession>
<reference evidence="2 3" key="1">
    <citation type="submission" date="2023-07" db="EMBL/GenBank/DDBJ databases">
        <title>Sorghum-associated microbial communities from plants grown in Nebraska, USA.</title>
        <authorList>
            <person name="Schachtman D."/>
        </authorList>
    </citation>
    <scope>NUCLEOTIDE SEQUENCE [LARGE SCALE GENOMIC DNA]</scope>
    <source>
        <strain evidence="2 3">BE211</strain>
    </source>
</reference>
<organism evidence="2 3">
    <name type="scientific">Fictibacillus barbaricus</name>
    <dbReference type="NCBI Taxonomy" id="182136"/>
    <lineage>
        <taxon>Bacteria</taxon>
        <taxon>Bacillati</taxon>
        <taxon>Bacillota</taxon>
        <taxon>Bacilli</taxon>
        <taxon>Bacillales</taxon>
        <taxon>Fictibacillaceae</taxon>
        <taxon>Fictibacillus</taxon>
    </lineage>
</organism>
<feature type="domain" description="NAD(P)-binding" evidence="1">
    <location>
        <begin position="7"/>
        <end position="185"/>
    </location>
</feature>